<gene>
    <name evidence="1" type="ORF">D1224_15115</name>
</gene>
<sequence>MATTPTRRQSLQWFAAGLAAASIARPASSERRARLSGWRDGPSLPFPVQEIYPCLHAGRIHQAGGFIAEDGRITGPTSAHHALDFETGEWTPLANLPVARHHPQLVSLNNVLYCIGGFESGPEGGWQMQNTAWRYDATGDAWRPAPPLPVVNGESSGGIIRGKLYLAGGRQPSGTRNLDWNDHTDVGTLLCFDGARWEVLASMPTARNSAVAGVIDGRLHVVAGRTVDGGNTAVHEVYDPGTDRWETLAPMPRAQGGLASGVVDGKLYTFGGEWFDNGGGVYEDAWVYDARTDHWSAIEDMPKPRHGLGGVTVGDDIYLIGGALERGGSRTSAAVEIYTP</sequence>
<evidence type="ECO:0000313" key="1">
    <source>
        <dbReference type="EMBL" id="RIJ20449.1"/>
    </source>
</evidence>
<dbReference type="InterPro" id="IPR037293">
    <property type="entry name" value="Gal_Oxidase_central_sf"/>
</dbReference>
<reference evidence="1 2" key="1">
    <citation type="submission" date="2018-08" db="EMBL/GenBank/DDBJ databases">
        <title>Henriciella mobilis sp. nov., isolated from seawater.</title>
        <authorList>
            <person name="Cheng H."/>
            <person name="Wu Y.-H."/>
            <person name="Xu X.-W."/>
            <person name="Guo L.-L."/>
        </authorList>
    </citation>
    <scope>NUCLEOTIDE SEQUENCE [LARGE SCALE GENOMIC DNA]</scope>
    <source>
        <strain evidence="1 2">CCUG66934</strain>
    </source>
</reference>
<dbReference type="InterPro" id="IPR015915">
    <property type="entry name" value="Kelch-typ_b-propeller"/>
</dbReference>
<dbReference type="SMART" id="SM00612">
    <property type="entry name" value="Kelch"/>
    <property type="match status" value="5"/>
</dbReference>
<evidence type="ECO:0000313" key="2">
    <source>
        <dbReference type="Proteomes" id="UP000265431"/>
    </source>
</evidence>
<dbReference type="Gene3D" id="2.120.10.80">
    <property type="entry name" value="Kelch-type beta propeller"/>
    <property type="match status" value="1"/>
</dbReference>
<dbReference type="EMBL" id="QWGB01000014">
    <property type="protein sequence ID" value="RIJ20449.1"/>
    <property type="molecule type" value="Genomic_DNA"/>
</dbReference>
<dbReference type="InterPro" id="IPR006652">
    <property type="entry name" value="Kelch_1"/>
</dbReference>
<dbReference type="Pfam" id="PF24681">
    <property type="entry name" value="Kelch_KLHDC2_KLHL20_DRC7"/>
    <property type="match status" value="1"/>
</dbReference>
<dbReference type="SUPFAM" id="SSF117281">
    <property type="entry name" value="Kelch motif"/>
    <property type="match status" value="2"/>
</dbReference>
<comment type="caution">
    <text evidence="1">The sequence shown here is derived from an EMBL/GenBank/DDBJ whole genome shotgun (WGS) entry which is preliminary data.</text>
</comment>
<dbReference type="OrthoDB" id="9769308at2"/>
<name>A0A399QSA1_9PROT</name>
<proteinExistence type="predicted"/>
<dbReference type="RefSeq" id="WP_119380765.1">
    <property type="nucleotide sequence ID" value="NZ_QWGB01000014.1"/>
</dbReference>
<dbReference type="Gene3D" id="2.130.10.80">
    <property type="entry name" value="Galactose oxidase/kelch, beta-propeller"/>
    <property type="match status" value="1"/>
</dbReference>
<accession>A0A399QSA1</accession>
<dbReference type="Pfam" id="PF01344">
    <property type="entry name" value="Kelch_1"/>
    <property type="match status" value="1"/>
</dbReference>
<keyword evidence="2" id="KW-1185">Reference proteome</keyword>
<dbReference type="PROSITE" id="PS51318">
    <property type="entry name" value="TAT"/>
    <property type="match status" value="1"/>
</dbReference>
<organism evidence="1 2">
    <name type="scientific">Henriciella barbarensis</name>
    <dbReference type="NCBI Taxonomy" id="86342"/>
    <lineage>
        <taxon>Bacteria</taxon>
        <taxon>Pseudomonadati</taxon>
        <taxon>Pseudomonadota</taxon>
        <taxon>Alphaproteobacteria</taxon>
        <taxon>Hyphomonadales</taxon>
        <taxon>Hyphomonadaceae</taxon>
        <taxon>Henriciella</taxon>
    </lineage>
</organism>
<protein>
    <submittedName>
        <fullName evidence="1">Galactose oxidase</fullName>
    </submittedName>
</protein>
<dbReference type="Proteomes" id="UP000265431">
    <property type="component" value="Unassembled WGS sequence"/>
</dbReference>
<dbReference type="AlphaFoldDB" id="A0A399QSA1"/>
<dbReference type="PANTHER" id="PTHR45632">
    <property type="entry name" value="LD33804P"/>
    <property type="match status" value="1"/>
</dbReference>
<dbReference type="InterPro" id="IPR006311">
    <property type="entry name" value="TAT_signal"/>
</dbReference>